<proteinExistence type="predicted"/>
<dbReference type="Pfam" id="PF17242">
    <property type="entry name" value="DUF5315"/>
    <property type="match status" value="1"/>
</dbReference>
<dbReference type="RefSeq" id="XP_455012.1">
    <property type="nucleotide sequence ID" value="XM_455012.1"/>
</dbReference>
<dbReference type="InParanoid" id="Q6CM27"/>
<accession>Q6CM27</accession>
<dbReference type="HOGENOM" id="CLU_1927933_0_0_1"/>
<dbReference type="EMBL" id="CR382125">
    <property type="protein sequence ID" value="CAH00099.1"/>
    <property type="molecule type" value="Genomic_DNA"/>
</dbReference>
<dbReference type="Proteomes" id="UP000000598">
    <property type="component" value="Chromosome E"/>
</dbReference>
<evidence type="ECO:0000313" key="3">
    <source>
        <dbReference type="Proteomes" id="UP000000598"/>
    </source>
</evidence>
<evidence type="ECO:0000313" key="2">
    <source>
        <dbReference type="EMBL" id="CAH00099.1"/>
    </source>
</evidence>
<feature type="compositionally biased region" description="Polar residues" evidence="1">
    <location>
        <begin position="1"/>
        <end position="21"/>
    </location>
</feature>
<sequence>MDQSSRETSNSFDQVTRQSSNNERRPTDSKAIPRTLPKDTVPDDVHATPKVDDKDRIWTDIDTLDDVKRMAREGNTGLTFPDNFEEDITRLRQMHANLMQHMKRQSTETPGNLEEQQKHINDIVDTIERYN</sequence>
<reference evidence="2 3" key="1">
    <citation type="journal article" date="2004" name="Nature">
        <title>Genome evolution in yeasts.</title>
        <authorList>
            <consortium name="Genolevures"/>
            <person name="Dujon B."/>
            <person name="Sherman D."/>
            <person name="Fischer G."/>
            <person name="Durrens P."/>
            <person name="Casaregola S."/>
            <person name="Lafontaine I."/>
            <person name="de Montigny J."/>
            <person name="Marck C."/>
            <person name="Neuveglise C."/>
            <person name="Talla E."/>
            <person name="Goffard N."/>
            <person name="Frangeul L."/>
            <person name="Aigle M."/>
            <person name="Anthouard V."/>
            <person name="Babour A."/>
            <person name="Barbe V."/>
            <person name="Barnay S."/>
            <person name="Blanchin S."/>
            <person name="Beckerich J.M."/>
            <person name="Beyne E."/>
            <person name="Bleykasten C."/>
            <person name="Boisrame A."/>
            <person name="Boyer J."/>
            <person name="Cattolico L."/>
            <person name="Confanioleri F."/>
            <person name="de Daruvar A."/>
            <person name="Despons L."/>
            <person name="Fabre E."/>
            <person name="Fairhead C."/>
            <person name="Ferry-Dumazet H."/>
            <person name="Groppi A."/>
            <person name="Hantraye F."/>
            <person name="Hennequin C."/>
            <person name="Jauniaux N."/>
            <person name="Joyet P."/>
            <person name="Kachouri R."/>
            <person name="Kerrest A."/>
            <person name="Koszul R."/>
            <person name="Lemaire M."/>
            <person name="Lesur I."/>
            <person name="Ma L."/>
            <person name="Muller H."/>
            <person name="Nicaud J.M."/>
            <person name="Nikolski M."/>
            <person name="Oztas S."/>
            <person name="Ozier-Kalogeropoulos O."/>
            <person name="Pellenz S."/>
            <person name="Potier S."/>
            <person name="Richard G.F."/>
            <person name="Straub M.L."/>
            <person name="Suleau A."/>
            <person name="Swennene D."/>
            <person name="Tekaia F."/>
            <person name="Wesolowski-Louvel M."/>
            <person name="Westhof E."/>
            <person name="Wirth B."/>
            <person name="Zeniou-Meyer M."/>
            <person name="Zivanovic I."/>
            <person name="Bolotin-Fukuhara M."/>
            <person name="Thierry A."/>
            <person name="Bouchier C."/>
            <person name="Caudron B."/>
            <person name="Scarpelli C."/>
            <person name="Gaillardin C."/>
            <person name="Weissenbach J."/>
            <person name="Wincker P."/>
            <person name="Souciet J.L."/>
        </authorList>
    </citation>
    <scope>NUCLEOTIDE SEQUENCE [LARGE SCALE GENOMIC DNA]</scope>
    <source>
        <strain evidence="3">ATCC 8585 / CBS 2359 / DSM 70799 / NBRC 1267 / NRRL Y-1140 / WM37</strain>
    </source>
</reference>
<feature type="compositionally biased region" description="Basic and acidic residues" evidence="1">
    <location>
        <begin position="36"/>
        <end position="49"/>
    </location>
</feature>
<dbReference type="GeneID" id="2894362"/>
<dbReference type="AlphaFoldDB" id="Q6CM27"/>
<protein>
    <submittedName>
        <fullName evidence="2">KLLA0E23497p</fullName>
    </submittedName>
</protein>
<feature type="region of interest" description="Disordered" evidence="1">
    <location>
        <begin position="1"/>
        <end position="49"/>
    </location>
</feature>
<keyword evidence="3" id="KW-1185">Reference proteome</keyword>
<organism evidence="2 3">
    <name type="scientific">Kluyveromyces lactis (strain ATCC 8585 / CBS 2359 / DSM 70799 / NBRC 1267 / NRRL Y-1140 / WM37)</name>
    <name type="common">Yeast</name>
    <name type="synonym">Candida sphaerica</name>
    <dbReference type="NCBI Taxonomy" id="284590"/>
    <lineage>
        <taxon>Eukaryota</taxon>
        <taxon>Fungi</taxon>
        <taxon>Dikarya</taxon>
        <taxon>Ascomycota</taxon>
        <taxon>Saccharomycotina</taxon>
        <taxon>Saccharomycetes</taxon>
        <taxon>Saccharomycetales</taxon>
        <taxon>Saccharomycetaceae</taxon>
        <taxon>Kluyveromyces</taxon>
    </lineage>
</organism>
<dbReference type="PaxDb" id="284590-Q6CM27"/>
<dbReference type="KEGG" id="kla:KLLA0_E23497g"/>
<evidence type="ECO:0000256" key="1">
    <source>
        <dbReference type="SAM" id="MobiDB-lite"/>
    </source>
</evidence>
<name>Q6CM27_KLULA</name>
<dbReference type="OMA" id="MAREGNT"/>
<gene>
    <name evidence="2" type="ORF">KLLA0_E23497g</name>
</gene>